<dbReference type="RefSeq" id="XP_007391035.1">
    <property type="nucleotide sequence ID" value="XM_007390973.1"/>
</dbReference>
<dbReference type="GO" id="GO:0045159">
    <property type="term" value="F:myosin II binding"/>
    <property type="evidence" value="ECO:0007669"/>
    <property type="project" value="TreeGrafter"/>
</dbReference>
<dbReference type="Gene3D" id="2.130.10.10">
    <property type="entry name" value="YVTN repeat-like/Quinoprotein amine dehydrogenase"/>
    <property type="match status" value="3"/>
</dbReference>
<evidence type="ECO:0000313" key="7">
    <source>
        <dbReference type="Proteomes" id="UP000008370"/>
    </source>
</evidence>
<dbReference type="InterPro" id="IPR013905">
    <property type="entry name" value="Lgl_C_dom"/>
</dbReference>
<dbReference type="GO" id="GO:0005886">
    <property type="term" value="C:plasma membrane"/>
    <property type="evidence" value="ECO:0007669"/>
    <property type="project" value="TreeGrafter"/>
</dbReference>
<protein>
    <recommendedName>
        <fullName evidence="5">Lethal giant larvae (Lgl)-like C-terminal domain-containing protein</fullName>
    </recommendedName>
</protein>
<dbReference type="Pfam" id="PF08596">
    <property type="entry name" value="Lgl_C"/>
    <property type="match status" value="1"/>
</dbReference>
<dbReference type="GO" id="GO:0006887">
    <property type="term" value="P:exocytosis"/>
    <property type="evidence" value="ECO:0007669"/>
    <property type="project" value="UniProtKB-KW"/>
</dbReference>
<dbReference type="GO" id="GO:0006893">
    <property type="term" value="P:Golgi to plasma membrane transport"/>
    <property type="evidence" value="ECO:0007669"/>
    <property type="project" value="TreeGrafter"/>
</dbReference>
<dbReference type="HOGENOM" id="CLU_005737_1_0_1"/>
<dbReference type="SUPFAM" id="SSF50978">
    <property type="entry name" value="WD40 repeat-like"/>
    <property type="match status" value="2"/>
</dbReference>
<dbReference type="InterPro" id="IPR015943">
    <property type="entry name" value="WD40/YVTN_repeat-like_dom_sf"/>
</dbReference>
<keyword evidence="3" id="KW-0853">WD repeat</keyword>
<feature type="repeat" description="WD" evidence="3">
    <location>
        <begin position="241"/>
        <end position="282"/>
    </location>
</feature>
<dbReference type="InterPro" id="IPR036322">
    <property type="entry name" value="WD40_repeat_dom_sf"/>
</dbReference>
<dbReference type="Proteomes" id="UP000008370">
    <property type="component" value="Unassembled WGS sequence"/>
</dbReference>
<dbReference type="GO" id="GO:0005096">
    <property type="term" value="F:GTPase activator activity"/>
    <property type="evidence" value="ECO:0007669"/>
    <property type="project" value="TreeGrafter"/>
</dbReference>
<dbReference type="OrthoDB" id="19944at2759"/>
<dbReference type="InterPro" id="IPR001680">
    <property type="entry name" value="WD40_rpt"/>
</dbReference>
<dbReference type="PANTHER" id="PTHR10241">
    <property type="entry name" value="LETHAL 2 GIANT LARVAE PROTEIN"/>
    <property type="match status" value="1"/>
</dbReference>
<dbReference type="GeneID" id="18909458"/>
<keyword evidence="2" id="KW-0268">Exocytosis</keyword>
<organism evidence="6 7">
    <name type="scientific">Phanerochaete carnosa (strain HHB-10118-sp)</name>
    <name type="common">White-rot fungus</name>
    <name type="synonym">Peniophora carnosa</name>
    <dbReference type="NCBI Taxonomy" id="650164"/>
    <lineage>
        <taxon>Eukaryota</taxon>
        <taxon>Fungi</taxon>
        <taxon>Dikarya</taxon>
        <taxon>Basidiomycota</taxon>
        <taxon>Agaricomycotina</taxon>
        <taxon>Agaricomycetes</taxon>
        <taxon>Polyporales</taxon>
        <taxon>Phanerochaetaceae</taxon>
        <taxon>Phanerochaete</taxon>
    </lineage>
</organism>
<keyword evidence="7" id="KW-1185">Reference proteome</keyword>
<evidence type="ECO:0000256" key="3">
    <source>
        <dbReference type="PROSITE-ProRule" id="PRU00221"/>
    </source>
</evidence>
<feature type="compositionally biased region" description="Low complexity" evidence="4">
    <location>
        <begin position="1032"/>
        <end position="1042"/>
    </location>
</feature>
<dbReference type="SMART" id="SM00320">
    <property type="entry name" value="WD40"/>
    <property type="match status" value="4"/>
</dbReference>
<gene>
    <name evidence="6" type="ORF">PHACADRAFT_169080</name>
</gene>
<dbReference type="GO" id="GO:0019905">
    <property type="term" value="F:syntaxin binding"/>
    <property type="evidence" value="ECO:0007669"/>
    <property type="project" value="TreeGrafter"/>
</dbReference>
<feature type="region of interest" description="Disordered" evidence="4">
    <location>
        <begin position="1007"/>
        <end position="1059"/>
    </location>
</feature>
<dbReference type="EMBL" id="JH930468">
    <property type="protein sequence ID" value="EKM61629.1"/>
    <property type="molecule type" value="Genomic_DNA"/>
</dbReference>
<dbReference type="PANTHER" id="PTHR10241:SF25">
    <property type="entry name" value="TOMOSYN, ISOFORM C"/>
    <property type="match status" value="1"/>
</dbReference>
<dbReference type="GO" id="GO:0005737">
    <property type="term" value="C:cytoplasm"/>
    <property type="evidence" value="ECO:0007669"/>
    <property type="project" value="TreeGrafter"/>
</dbReference>
<name>K5WQU1_PHACS</name>
<feature type="compositionally biased region" description="Polar residues" evidence="4">
    <location>
        <begin position="1047"/>
        <end position="1059"/>
    </location>
</feature>
<comment type="similarity">
    <text evidence="1">Belongs to the WD repeat L(2)GL family.</text>
</comment>
<accession>K5WQU1</accession>
<dbReference type="AlphaFoldDB" id="K5WQU1"/>
<proteinExistence type="inferred from homology"/>
<reference evidence="6 7" key="1">
    <citation type="journal article" date="2012" name="BMC Genomics">
        <title>Comparative genomics of the white-rot fungi, Phanerochaete carnosa and P. chrysosporium, to elucidate the genetic basis of the distinct wood types they colonize.</title>
        <authorList>
            <person name="Suzuki H."/>
            <person name="MacDonald J."/>
            <person name="Syed K."/>
            <person name="Salamov A."/>
            <person name="Hori C."/>
            <person name="Aerts A."/>
            <person name="Henrissat B."/>
            <person name="Wiebenga A."/>
            <person name="vanKuyk P.A."/>
            <person name="Barry K."/>
            <person name="Lindquist E."/>
            <person name="LaButti K."/>
            <person name="Lapidus A."/>
            <person name="Lucas S."/>
            <person name="Coutinho P."/>
            <person name="Gong Y."/>
            <person name="Samejima M."/>
            <person name="Mahadevan R."/>
            <person name="Abou-Zaid M."/>
            <person name="de Vries R.P."/>
            <person name="Igarashi K."/>
            <person name="Yadav J.S."/>
            <person name="Grigoriev I.V."/>
            <person name="Master E.R."/>
        </authorList>
    </citation>
    <scope>NUCLEOTIDE SEQUENCE [LARGE SCALE GENOMIC DNA]</scope>
    <source>
        <strain evidence="6 7">HHB-10118-sp</strain>
    </source>
</reference>
<dbReference type="CDD" id="cd15873">
    <property type="entry name" value="R-SNARE_STXBP5_6"/>
    <property type="match status" value="1"/>
</dbReference>
<sequence>MLMKSDQKPYIDLSAELNDELDWKAGTLRAFEHHLDISAWAYEAVSGVIAIGTSYGIINLYGGPGVEHRVESSDRVAVRSLHFASSIFRLLCVDSKDRLNVWDLNTPGKPKMQSVINFNHPINYVVLSSSHSHAFIALANGEIQTYDLMCSRKSQFTMPNLWALYERRVLAGGMSSRAGSQSQLPIELVVHPRDLNLLFVAYGGGVVMSDLTQRNTVRAFEYIIPPGAPGGTGYHGHQDLLTHRRPDVTALAVHPCGHLFAVGYTDGSIAFWAVEDEDKPLMVLTLDGEHDINIADSCKFDEAMSKGRVKSSIREPIFKLAWSGFANSDDPRGGDTVLTVLGGLKEEDVPGVTALLLPAFNPPEPSSSTAPDSQTLHPEFRAAMRQSVTPKNLHTYSTVGTPQDFLLLPRESPHFAGTYDPYAILLLSDGEKEARAIETYQYPPPIFAIHEHTEPTPSVPRDEPEQLEDVLSDEIALTLESMQLNDEPKSLEAPPSFWSGPLGVISGDLISLERDAYEALVHEAAPEEEGLRLQGGSAWVDDIEGQMKLLRFQPHRMLATFHSDLTVRFRDLSAQLLQSSDTNPLRARYPNPLPSLTLDVLALLADPSVASQTSPKLVEEAHIVSLQLAPQSLECAVALKSGEVTIFRMAGVPAGEAAIPRTLDDTELISATHVCTGEHRRFQPHFLLSTRRGPVSAVALSDIGFLATAYEEGAIFIVDMRGPRILLRETSDRAGRRRSFLRSHADPVVSLVWTVAGTDGDIFPRVRLLATRESGTTAIYTLSRTPSGIWSVGADHATTEGISHAIPGASFVLDIKTGAARTADKIGLVSVMHADAGDAQKGTAIWVVAGAKSVKSVLDITGERLGRAEWPSKAGKVESVVVVRKNTASTLLVAYTDKREALVYSLPYLEHMHSLQIPQSSTEPLSVDGTGDYIEWKRHPCGLIYKERYGTLFNVRRSGPYEAPQVDFAARRKTVPPQPQPVSVGPTSFIGSWIGYITSATLTGDQIDTLLGGPDRPIPQPKPQRPKPSATGSGRSSGSGSRPDPQRANSVSEMANSASRGVNDLYSRLNNALAERGEMLGGLEESFQSLESGSKNMLAQAKSLAAKQSAKRWFDFS</sequence>
<dbReference type="PROSITE" id="PS50082">
    <property type="entry name" value="WD_REPEATS_2"/>
    <property type="match status" value="1"/>
</dbReference>
<dbReference type="InParanoid" id="K5WQU1"/>
<dbReference type="STRING" id="650164.K5WQU1"/>
<evidence type="ECO:0000313" key="6">
    <source>
        <dbReference type="EMBL" id="EKM61629.1"/>
    </source>
</evidence>
<evidence type="ECO:0000256" key="2">
    <source>
        <dbReference type="ARBA" id="ARBA00022483"/>
    </source>
</evidence>
<dbReference type="FunCoup" id="K5WQU1">
    <property type="interactions" value="25"/>
</dbReference>
<evidence type="ECO:0000259" key="5">
    <source>
        <dbReference type="Pfam" id="PF08596"/>
    </source>
</evidence>
<evidence type="ECO:0000256" key="1">
    <source>
        <dbReference type="ARBA" id="ARBA00008070"/>
    </source>
</evidence>
<evidence type="ECO:0000256" key="4">
    <source>
        <dbReference type="SAM" id="MobiDB-lite"/>
    </source>
</evidence>
<dbReference type="KEGG" id="pco:PHACADRAFT_169080"/>
<feature type="domain" description="Lethal giant larvae (Lgl)-like C-terminal" evidence="5">
    <location>
        <begin position="622"/>
        <end position="1019"/>
    </location>
</feature>